<accession>X0VQ87</accession>
<sequence>MKIKYGPNEVEADPIEIVTATEPWCIYELADGTKIKVKHVLGAIFRAKNEFTDSNEPLYIIRSQNVVVPFEVPEDLKRKE</sequence>
<gene>
    <name evidence="1" type="ORF">S01H1_56690</name>
</gene>
<comment type="caution">
    <text evidence="1">The sequence shown here is derived from an EMBL/GenBank/DDBJ whole genome shotgun (WGS) entry which is preliminary data.</text>
</comment>
<organism evidence="1">
    <name type="scientific">marine sediment metagenome</name>
    <dbReference type="NCBI Taxonomy" id="412755"/>
    <lineage>
        <taxon>unclassified sequences</taxon>
        <taxon>metagenomes</taxon>
        <taxon>ecological metagenomes</taxon>
    </lineage>
</organism>
<dbReference type="EMBL" id="BARS01036927">
    <property type="protein sequence ID" value="GAG20519.1"/>
    <property type="molecule type" value="Genomic_DNA"/>
</dbReference>
<protein>
    <submittedName>
        <fullName evidence="1">Uncharacterized protein</fullName>
    </submittedName>
</protein>
<proteinExistence type="predicted"/>
<evidence type="ECO:0000313" key="1">
    <source>
        <dbReference type="EMBL" id="GAG20519.1"/>
    </source>
</evidence>
<dbReference type="AlphaFoldDB" id="X0VQ87"/>
<reference evidence="1" key="1">
    <citation type="journal article" date="2014" name="Front. Microbiol.">
        <title>High frequency of phylogenetically diverse reductive dehalogenase-homologous genes in deep subseafloor sedimentary metagenomes.</title>
        <authorList>
            <person name="Kawai M."/>
            <person name="Futagami T."/>
            <person name="Toyoda A."/>
            <person name="Takaki Y."/>
            <person name="Nishi S."/>
            <person name="Hori S."/>
            <person name="Arai W."/>
            <person name="Tsubouchi T."/>
            <person name="Morono Y."/>
            <person name="Uchiyama I."/>
            <person name="Ito T."/>
            <person name="Fujiyama A."/>
            <person name="Inagaki F."/>
            <person name="Takami H."/>
        </authorList>
    </citation>
    <scope>NUCLEOTIDE SEQUENCE</scope>
    <source>
        <strain evidence="1">Expedition CK06-06</strain>
    </source>
</reference>
<name>X0VQ87_9ZZZZ</name>